<feature type="compositionally biased region" description="Polar residues" evidence="9">
    <location>
        <begin position="193"/>
        <end position="202"/>
    </location>
</feature>
<comment type="subunit">
    <text evidence="7">Component of the mitochondrial contact site and cristae organizing system (MICOS) complex.</text>
</comment>
<protein>
    <recommendedName>
        <fullName evidence="7">MICOS complex subunit MIC60</fullName>
    </recommendedName>
    <alternativeName>
        <fullName evidence="7">Mitofilin</fullName>
    </alternativeName>
</protein>
<comment type="subcellular location">
    <subcellularLocation>
        <location evidence="7">Mitochondrion inner membrane</location>
        <topology evidence="7">Single-pass membrane protein</topology>
    </subcellularLocation>
</comment>
<reference evidence="10" key="1">
    <citation type="submission" date="2022-07" db="EMBL/GenBank/DDBJ databases">
        <title>Chromosome-level genome of Muraenolepis orangiensis.</title>
        <authorList>
            <person name="Kim J."/>
        </authorList>
    </citation>
    <scope>NUCLEOTIDE SEQUENCE</scope>
    <source>
        <strain evidence="10">KU_S4_2022</strain>
        <tissue evidence="10">Muscle</tissue>
    </source>
</reference>
<dbReference type="EMBL" id="JANIIK010000043">
    <property type="protein sequence ID" value="KAJ3605940.1"/>
    <property type="molecule type" value="Genomic_DNA"/>
</dbReference>
<dbReference type="PANTHER" id="PTHR15415">
    <property type="entry name" value="MITOFILIN"/>
    <property type="match status" value="1"/>
</dbReference>
<dbReference type="Pfam" id="PF09731">
    <property type="entry name" value="Mitofilin"/>
    <property type="match status" value="1"/>
</dbReference>
<accession>A0A9Q0EES7</accession>
<comment type="similarity">
    <text evidence="1 7">Belongs to the MICOS complex subunit Mic60 family.</text>
</comment>
<evidence type="ECO:0000256" key="2">
    <source>
        <dbReference type="ARBA" id="ARBA00022692"/>
    </source>
</evidence>
<evidence type="ECO:0000256" key="8">
    <source>
        <dbReference type="SAM" id="Coils"/>
    </source>
</evidence>
<dbReference type="InterPro" id="IPR019133">
    <property type="entry name" value="MIC60"/>
</dbReference>
<evidence type="ECO:0000256" key="7">
    <source>
        <dbReference type="RuleBase" id="RU363000"/>
    </source>
</evidence>
<evidence type="ECO:0000256" key="1">
    <source>
        <dbReference type="ARBA" id="ARBA00010877"/>
    </source>
</evidence>
<evidence type="ECO:0000313" key="11">
    <source>
        <dbReference type="Proteomes" id="UP001148018"/>
    </source>
</evidence>
<keyword evidence="11" id="KW-1185">Reference proteome</keyword>
<dbReference type="PANTHER" id="PTHR15415:SF7">
    <property type="entry name" value="MICOS COMPLEX SUBUNIT MIC60"/>
    <property type="match status" value="1"/>
</dbReference>
<feature type="region of interest" description="Disordered" evidence="9">
    <location>
        <begin position="108"/>
        <end position="145"/>
    </location>
</feature>
<keyword evidence="3 7" id="KW-0999">Mitochondrion inner membrane</keyword>
<evidence type="ECO:0000256" key="4">
    <source>
        <dbReference type="ARBA" id="ARBA00022989"/>
    </source>
</evidence>
<feature type="coiled-coil region" evidence="8">
    <location>
        <begin position="411"/>
        <end position="490"/>
    </location>
</feature>
<sequence>MLRVSVNAAGSAARRRLCQRGPLINLQHSRPYTEGNTGGSAAKIVAAGLVSVGGGVGGTVLYAKWDPKFRSTVEKNVPYSDWLFGVTLGPSFYSEAPTKKQGELVQPPSMMVEPKPSRTKGKKMKNAELPPETSPAQSLEGKAQSLEEASAEASHIISAISEVPSVPAPHDTEVATATEACEECHPQSPPETAPTNQETSEPGDTLAPGEESFKVRPAEEVTARIAQQDLAEQNTLAFVSENLETSLANSAKATLRAIEAQEAALQAILQHTHKLKEAMETEVSAEQRSAQWRELEDAVGARSSNVEEAGAALLQAKGSLESLRALIDSVKDSKVADLRPIVLAAEENHHSMTVDLDKAVDKVQSVESEAKIVSQYSELVNEAKQQFQRELSSITPDIQTNWKGLSGTLSVDDLNALIAHAHRRIDQLNKELAGQRVREQVHIEAALEHQKSEDQKALEKAVSMAVEHNLEKARLEQERKQVELREVMEAEMRTQLRRQAAAHTDHLRDVLKVQEQELHAEAEEVLSGKLLEQETHYRRLTQEQLDNFTLDMNAAYARLKGMEEAIDSHVIAEEEARRAHQLWLSVEALGYTFKTSGADSPSEPLEGAAQAIRDSCGDQFAVALASALPERSLSRGIYSEESLRSRFHALRSLARRVALIDESHNSLYQYFLSYLQAALLFEEKQEAPPTKITHQDLDPFKILSYASYSLEQGDLELAAKLVNQLRGEARRVVQDWLTEARLTLETKQVVSLLSAYANAVGLGTTQVP</sequence>
<dbReference type="OrthoDB" id="10261039at2759"/>
<keyword evidence="8" id="KW-0175">Coiled coil</keyword>
<comment type="caution">
    <text evidence="10">The sequence shown here is derived from an EMBL/GenBank/DDBJ whole genome shotgun (WGS) entry which is preliminary data.</text>
</comment>
<dbReference type="Proteomes" id="UP001148018">
    <property type="component" value="Unassembled WGS sequence"/>
</dbReference>
<dbReference type="AlphaFoldDB" id="A0A9Q0EES7"/>
<evidence type="ECO:0000256" key="6">
    <source>
        <dbReference type="ARBA" id="ARBA00023136"/>
    </source>
</evidence>
<gene>
    <name evidence="10" type="ORF">NHX12_027983</name>
</gene>
<evidence type="ECO:0000256" key="5">
    <source>
        <dbReference type="ARBA" id="ARBA00023128"/>
    </source>
</evidence>
<proteinExistence type="inferred from homology"/>
<comment type="function">
    <text evidence="7">Component of the MICOS complex, a large protein complex of the mitochondrial inner membrane that plays crucial roles in the maintenance of crista junctions, inner membrane architecture, and formation of contact sites to the outer membrane.</text>
</comment>
<dbReference type="GO" id="GO:0042407">
    <property type="term" value="P:cristae formation"/>
    <property type="evidence" value="ECO:0007669"/>
    <property type="project" value="TreeGrafter"/>
</dbReference>
<feature type="region of interest" description="Disordered" evidence="9">
    <location>
        <begin position="178"/>
        <end position="211"/>
    </location>
</feature>
<dbReference type="GO" id="GO:0061617">
    <property type="term" value="C:MICOS complex"/>
    <property type="evidence" value="ECO:0007669"/>
    <property type="project" value="TreeGrafter"/>
</dbReference>
<name>A0A9Q0EES7_9TELE</name>
<evidence type="ECO:0000313" key="10">
    <source>
        <dbReference type="EMBL" id="KAJ3605940.1"/>
    </source>
</evidence>
<keyword evidence="6" id="KW-0472">Membrane</keyword>
<keyword evidence="4" id="KW-1133">Transmembrane helix</keyword>
<organism evidence="10 11">
    <name type="scientific">Muraenolepis orangiensis</name>
    <name type="common">Patagonian moray cod</name>
    <dbReference type="NCBI Taxonomy" id="630683"/>
    <lineage>
        <taxon>Eukaryota</taxon>
        <taxon>Metazoa</taxon>
        <taxon>Chordata</taxon>
        <taxon>Craniata</taxon>
        <taxon>Vertebrata</taxon>
        <taxon>Euteleostomi</taxon>
        <taxon>Actinopterygii</taxon>
        <taxon>Neopterygii</taxon>
        <taxon>Teleostei</taxon>
        <taxon>Neoteleostei</taxon>
        <taxon>Acanthomorphata</taxon>
        <taxon>Zeiogadaria</taxon>
        <taxon>Gadariae</taxon>
        <taxon>Gadiformes</taxon>
        <taxon>Muraenolepidoidei</taxon>
        <taxon>Muraenolepididae</taxon>
        <taxon>Muraenolepis</taxon>
    </lineage>
</organism>
<keyword evidence="5 7" id="KW-0496">Mitochondrion</keyword>
<evidence type="ECO:0000256" key="9">
    <source>
        <dbReference type="SAM" id="MobiDB-lite"/>
    </source>
</evidence>
<keyword evidence="2 7" id="KW-0812">Transmembrane</keyword>
<evidence type="ECO:0000256" key="3">
    <source>
        <dbReference type="ARBA" id="ARBA00022792"/>
    </source>
</evidence>